<dbReference type="OrthoDB" id="9984264at2"/>
<evidence type="ECO:0000313" key="2">
    <source>
        <dbReference type="Proteomes" id="UP000091914"/>
    </source>
</evidence>
<gene>
    <name evidence="1" type="ORF">A5760_09405</name>
</gene>
<name>A0A1A0VM23_9MYCO</name>
<proteinExistence type="predicted"/>
<reference evidence="1 2" key="1">
    <citation type="submission" date="2016-06" db="EMBL/GenBank/DDBJ databases">
        <authorList>
            <person name="Kjaerup R.B."/>
            <person name="Dalgaard T.S."/>
            <person name="Juul-Madsen H.R."/>
        </authorList>
    </citation>
    <scope>NUCLEOTIDE SEQUENCE [LARGE SCALE GENOMIC DNA]</scope>
    <source>
        <strain evidence="1 2">852002-51834_SCH5396731</strain>
    </source>
</reference>
<accession>A0A1A0VM23</accession>
<dbReference type="EMBL" id="LZSX01000055">
    <property type="protein sequence ID" value="OBB84246.1"/>
    <property type="molecule type" value="Genomic_DNA"/>
</dbReference>
<dbReference type="AlphaFoldDB" id="A0A1A0VM23"/>
<comment type="caution">
    <text evidence="1">The sequence shown here is derived from an EMBL/GenBank/DDBJ whole genome shotgun (WGS) entry which is preliminary data.</text>
</comment>
<protein>
    <submittedName>
        <fullName evidence="1">Uncharacterized protein</fullName>
    </submittedName>
</protein>
<sequence length="127" mass="14000">MHPSMAPDPETRDRENSFYRLARGAVTDFESIASAEEMAAAGYTAAERRDGRGLAHRAKIDAKRALPLLSRAFEATIKHHSVAEVVEAAEALIESLETHLKYSVTRFLHPADALADLHGAMLEQDME</sequence>
<organism evidence="1 2">
    <name type="scientific">Mycobacterium colombiense</name>
    <dbReference type="NCBI Taxonomy" id="339268"/>
    <lineage>
        <taxon>Bacteria</taxon>
        <taxon>Bacillati</taxon>
        <taxon>Actinomycetota</taxon>
        <taxon>Actinomycetes</taxon>
        <taxon>Mycobacteriales</taxon>
        <taxon>Mycobacteriaceae</taxon>
        <taxon>Mycobacterium</taxon>
        <taxon>Mycobacterium avium complex (MAC)</taxon>
    </lineage>
</organism>
<dbReference type="Proteomes" id="UP000091914">
    <property type="component" value="Unassembled WGS sequence"/>
</dbReference>
<evidence type="ECO:0000313" key="1">
    <source>
        <dbReference type="EMBL" id="OBB84246.1"/>
    </source>
</evidence>